<dbReference type="InterPro" id="IPR009057">
    <property type="entry name" value="Homeodomain-like_sf"/>
</dbReference>
<accession>A0A251XVY6</accession>
<evidence type="ECO:0000313" key="2">
    <source>
        <dbReference type="EMBL" id="OUE09667.1"/>
    </source>
</evidence>
<feature type="region of interest" description="Disordered" evidence="1">
    <location>
        <begin position="213"/>
        <end position="286"/>
    </location>
</feature>
<dbReference type="SUPFAM" id="SSF46689">
    <property type="entry name" value="Homeodomain-like"/>
    <property type="match status" value="1"/>
</dbReference>
<dbReference type="InterPro" id="IPR036271">
    <property type="entry name" value="Tet_transcr_reg_TetR-rel_C_sf"/>
</dbReference>
<dbReference type="SUPFAM" id="SSF48498">
    <property type="entry name" value="Tetracyclin repressor-like, C-terminal domain"/>
    <property type="match status" value="1"/>
</dbReference>
<protein>
    <recommendedName>
        <fullName evidence="4">TetR family transcriptional regulator</fullName>
    </recommendedName>
</protein>
<comment type="caution">
    <text evidence="2">The sequence shown here is derived from an EMBL/GenBank/DDBJ whole genome shotgun (WGS) entry which is preliminary data.</text>
</comment>
<reference evidence="2 3" key="1">
    <citation type="submission" date="2016-08" db="EMBL/GenBank/DDBJ databases">
        <title>Genome sequence of Clavibacter michiganensis spp. strain CASJ009.</title>
        <authorList>
            <person name="Thapa S.P."/>
            <person name="Coaker G."/>
        </authorList>
    </citation>
    <scope>NUCLEOTIDE SEQUENCE [LARGE SCALE GENOMIC DNA]</scope>
    <source>
        <strain evidence="2">CASJ009</strain>
    </source>
</reference>
<dbReference type="AlphaFoldDB" id="A0A251XVY6"/>
<dbReference type="Gene3D" id="1.10.10.60">
    <property type="entry name" value="Homeodomain-like"/>
    <property type="match status" value="1"/>
</dbReference>
<dbReference type="EMBL" id="MDHJ01000001">
    <property type="protein sequence ID" value="OUE09667.1"/>
    <property type="molecule type" value="Genomic_DNA"/>
</dbReference>
<organism evidence="2 3">
    <name type="scientific">Clavibacter michiganensis</name>
    <dbReference type="NCBI Taxonomy" id="28447"/>
    <lineage>
        <taxon>Bacteria</taxon>
        <taxon>Bacillati</taxon>
        <taxon>Actinomycetota</taxon>
        <taxon>Actinomycetes</taxon>
        <taxon>Micrococcales</taxon>
        <taxon>Microbacteriaceae</taxon>
        <taxon>Clavibacter</taxon>
    </lineage>
</organism>
<evidence type="ECO:0000313" key="3">
    <source>
        <dbReference type="Proteomes" id="UP000195106"/>
    </source>
</evidence>
<evidence type="ECO:0000256" key="1">
    <source>
        <dbReference type="SAM" id="MobiDB-lite"/>
    </source>
</evidence>
<gene>
    <name evidence="2" type="ORF">CMsap09_12030</name>
</gene>
<feature type="region of interest" description="Disordered" evidence="1">
    <location>
        <begin position="296"/>
        <end position="315"/>
    </location>
</feature>
<sequence length="315" mass="33089">MIDGMERRAGRVGRPARVSRRSIAEAALEVGLSTLTLTSLAHRLGVDHSTLYRHVASRDDIVLLACDTAIARMDWPVVPDAGAETLEAAGDTAWRTYLEQAVERVWDMYDRHPGLATAIHHLRAAPGQVVLRFTGAIRDLTRMGFAEAEAVLVLDTVLDIAVESYVGWERVLAVTGAAGGRPHSSALLDDTTLPAAMGRGLLTLAAEGMAAAGEAAEHAADAESPGTDPAPASRRGGPAHSAGAPDALHAREEEAQRDAPGTMDRVSARLAGDVPPGSAATPRDWWRRKLAVVLDGAVGLRSPGSPPPDRGASGR</sequence>
<dbReference type="Gene3D" id="1.10.357.10">
    <property type="entry name" value="Tetracycline Repressor, domain 2"/>
    <property type="match status" value="1"/>
</dbReference>
<evidence type="ECO:0008006" key="4">
    <source>
        <dbReference type="Google" id="ProtNLM"/>
    </source>
</evidence>
<name>A0A251XVY6_9MICO</name>
<dbReference type="Proteomes" id="UP000195106">
    <property type="component" value="Unassembled WGS sequence"/>
</dbReference>
<proteinExistence type="predicted"/>
<feature type="compositionally biased region" description="Basic and acidic residues" evidence="1">
    <location>
        <begin position="248"/>
        <end position="257"/>
    </location>
</feature>